<reference evidence="2 3" key="1">
    <citation type="submission" date="2015-01" db="EMBL/GenBank/DDBJ databases">
        <title>Evolution of Trichinella species and genotypes.</title>
        <authorList>
            <person name="Korhonen P.K."/>
            <person name="Edoardo P."/>
            <person name="Giuseppe L.R."/>
            <person name="Gasser R.B."/>
        </authorList>
    </citation>
    <scope>NUCLEOTIDE SEQUENCE [LARGE SCALE GENOMIC DNA]</scope>
    <source>
        <strain evidence="2">ISS470</strain>
    </source>
</reference>
<keyword evidence="3" id="KW-1185">Reference proteome</keyword>
<sequence length="70" mass="7769">MSSFHSSASCRPRSASCCPRSASCRPRAASYPPWCSASKHVEIKHFLAISHKMLQKMKNGILSTIEMCLQ</sequence>
<organism evidence="2 3">
    <name type="scientific">Trichinella pseudospiralis</name>
    <name type="common">Parasitic roundworm</name>
    <dbReference type="NCBI Taxonomy" id="6337"/>
    <lineage>
        <taxon>Eukaryota</taxon>
        <taxon>Metazoa</taxon>
        <taxon>Ecdysozoa</taxon>
        <taxon>Nematoda</taxon>
        <taxon>Enoplea</taxon>
        <taxon>Dorylaimia</taxon>
        <taxon>Trichinellida</taxon>
        <taxon>Trichinellidae</taxon>
        <taxon>Trichinella</taxon>
    </lineage>
</organism>
<accession>A0A0V1FQH5</accession>
<evidence type="ECO:0000313" key="2">
    <source>
        <dbReference type="EMBL" id="KRY88280.1"/>
    </source>
</evidence>
<name>A0A0V1FQH5_TRIPS</name>
<evidence type="ECO:0000256" key="1">
    <source>
        <dbReference type="SAM" id="MobiDB-lite"/>
    </source>
</evidence>
<dbReference type="Proteomes" id="UP000054995">
    <property type="component" value="Unassembled WGS sequence"/>
</dbReference>
<protein>
    <submittedName>
        <fullName evidence="2">Uncharacterized protein</fullName>
    </submittedName>
</protein>
<evidence type="ECO:0000313" key="3">
    <source>
        <dbReference type="Proteomes" id="UP000054995"/>
    </source>
</evidence>
<dbReference type="EMBL" id="JYDT01000044">
    <property type="protein sequence ID" value="KRY88280.1"/>
    <property type="molecule type" value="Genomic_DNA"/>
</dbReference>
<dbReference type="AlphaFoldDB" id="A0A0V1FQH5"/>
<comment type="caution">
    <text evidence="2">The sequence shown here is derived from an EMBL/GenBank/DDBJ whole genome shotgun (WGS) entry which is preliminary data.</text>
</comment>
<gene>
    <name evidence="2" type="ORF">T4D_10559</name>
</gene>
<proteinExistence type="predicted"/>
<feature type="region of interest" description="Disordered" evidence="1">
    <location>
        <begin position="1"/>
        <end position="23"/>
    </location>
</feature>